<organism evidence="2 3">
    <name type="scientific">Halonatronomonas betaini</name>
    <dbReference type="NCBI Taxonomy" id="2778430"/>
    <lineage>
        <taxon>Bacteria</taxon>
        <taxon>Bacillati</taxon>
        <taxon>Bacillota</taxon>
        <taxon>Clostridia</taxon>
        <taxon>Halanaerobiales</taxon>
        <taxon>Halarsenatibacteraceae</taxon>
        <taxon>Halonatronomonas</taxon>
    </lineage>
</organism>
<proteinExistence type="predicted"/>
<keyword evidence="2" id="KW-0067">ATP-binding</keyword>
<dbReference type="InterPro" id="IPR003594">
    <property type="entry name" value="HATPase_dom"/>
</dbReference>
<comment type="caution">
    <text evidence="2">The sequence shown here is derived from an EMBL/GenBank/DDBJ whole genome shotgun (WGS) entry which is preliminary data.</text>
</comment>
<dbReference type="Pfam" id="PF02518">
    <property type="entry name" value="HATPase_c"/>
    <property type="match status" value="1"/>
</dbReference>
<reference evidence="2" key="1">
    <citation type="submission" date="2020-11" db="EMBL/GenBank/DDBJ databases">
        <title>Halonatronomonas betainensis gen. nov., sp. nov. a novel haloalkaliphilic representative of the family Halanaerobiacae capable of betaine degradation.</title>
        <authorList>
            <person name="Boltyanskaya Y."/>
            <person name="Kevbrin V."/>
            <person name="Detkova E."/>
            <person name="Grouzdev D.S."/>
            <person name="Koziaeva V."/>
            <person name="Zhilina T."/>
        </authorList>
    </citation>
    <scope>NUCLEOTIDE SEQUENCE</scope>
    <source>
        <strain evidence="2">Z-7014</strain>
    </source>
</reference>
<sequence>MQQEMLINSKVREGDFKRGGEVSSKLKETLKQLDLDSKTIRKASIVAYELEMNIIIHSQGGRLKVKISPEEVLIIAEDSGPGIEDIEKALTPGFSTAGNEIRELGFGAGMGLCNVNKFSDKMDIESDSEGTVVRAGINF</sequence>
<gene>
    <name evidence="2" type="ORF">I0Q91_13310</name>
</gene>
<dbReference type="Proteomes" id="UP000621436">
    <property type="component" value="Unassembled WGS sequence"/>
</dbReference>
<evidence type="ECO:0000313" key="2">
    <source>
        <dbReference type="EMBL" id="MBF8438064.1"/>
    </source>
</evidence>
<dbReference type="EMBL" id="JADPIE010000009">
    <property type="protein sequence ID" value="MBF8438064.1"/>
    <property type="molecule type" value="Genomic_DNA"/>
</dbReference>
<keyword evidence="2" id="KW-0547">Nucleotide-binding</keyword>
<evidence type="ECO:0000313" key="3">
    <source>
        <dbReference type="Proteomes" id="UP000621436"/>
    </source>
</evidence>
<accession>A0A931ATT9</accession>
<protein>
    <submittedName>
        <fullName evidence="2">ATP-binding protein</fullName>
    </submittedName>
</protein>
<dbReference type="Gene3D" id="3.30.565.10">
    <property type="entry name" value="Histidine kinase-like ATPase, C-terminal domain"/>
    <property type="match status" value="1"/>
</dbReference>
<name>A0A931ATT9_9FIRM</name>
<dbReference type="RefSeq" id="WP_270455162.1">
    <property type="nucleotide sequence ID" value="NZ_JADPIE010000009.1"/>
</dbReference>
<dbReference type="InterPro" id="IPR036890">
    <property type="entry name" value="HATPase_C_sf"/>
</dbReference>
<feature type="domain" description="Histidine kinase/HSP90-like ATPase" evidence="1">
    <location>
        <begin position="46"/>
        <end position="134"/>
    </location>
</feature>
<dbReference type="SUPFAM" id="SSF55874">
    <property type="entry name" value="ATPase domain of HSP90 chaperone/DNA topoisomerase II/histidine kinase"/>
    <property type="match status" value="1"/>
</dbReference>
<evidence type="ECO:0000259" key="1">
    <source>
        <dbReference type="Pfam" id="PF02518"/>
    </source>
</evidence>
<dbReference type="GO" id="GO:0005524">
    <property type="term" value="F:ATP binding"/>
    <property type="evidence" value="ECO:0007669"/>
    <property type="project" value="UniProtKB-KW"/>
</dbReference>
<keyword evidence="3" id="KW-1185">Reference proteome</keyword>
<dbReference type="AlphaFoldDB" id="A0A931ATT9"/>